<name>A0A1H3DIU6_THIRO</name>
<dbReference type="InterPro" id="IPR022513">
    <property type="entry name" value="TOMM_pelo"/>
</dbReference>
<reference evidence="4" key="1">
    <citation type="submission" date="2016-10" db="EMBL/GenBank/DDBJ databases">
        <authorList>
            <person name="Varghese N."/>
            <person name="Submissions S."/>
        </authorList>
    </citation>
    <scope>NUCLEOTIDE SEQUENCE [LARGE SCALE GENOMIC DNA]</scope>
    <source>
        <strain evidence="4">DSM 217</strain>
    </source>
</reference>
<gene>
    <name evidence="3" type="ORF">SAMN05421783_1505</name>
</gene>
<dbReference type="OrthoDB" id="9155093at2"/>
<dbReference type="GO" id="GO:0046914">
    <property type="term" value="F:transition metal ion binding"/>
    <property type="evidence" value="ECO:0007669"/>
    <property type="project" value="InterPro"/>
</dbReference>
<keyword evidence="1" id="KW-0479">Metal-binding</keyword>
<evidence type="ECO:0000259" key="2">
    <source>
        <dbReference type="Pfam" id="PF02979"/>
    </source>
</evidence>
<evidence type="ECO:0000313" key="4">
    <source>
        <dbReference type="Proteomes" id="UP000198816"/>
    </source>
</evidence>
<dbReference type="Gene3D" id="3.90.330.10">
    <property type="entry name" value="Nitrile hydratase alpha /Thiocyanate hydrolase gamma"/>
    <property type="match status" value="1"/>
</dbReference>
<dbReference type="InterPro" id="IPR036648">
    <property type="entry name" value="CN_Hdrase_a/SCN_Hdrase_g_sf"/>
</dbReference>
<dbReference type="STRING" id="1058.SAMN05421783_1505"/>
<accession>A0A1H3DIU6</accession>
<organism evidence="3 4">
    <name type="scientific">Thiocapsa roseopersicina</name>
    <dbReference type="NCBI Taxonomy" id="1058"/>
    <lineage>
        <taxon>Bacteria</taxon>
        <taxon>Pseudomonadati</taxon>
        <taxon>Pseudomonadota</taxon>
        <taxon>Gammaproteobacteria</taxon>
        <taxon>Chromatiales</taxon>
        <taxon>Chromatiaceae</taxon>
        <taxon>Thiocapsa</taxon>
    </lineage>
</organism>
<dbReference type="SUPFAM" id="SSF56209">
    <property type="entry name" value="Nitrile hydratase alpha chain"/>
    <property type="match status" value="1"/>
</dbReference>
<proteinExistence type="predicted"/>
<dbReference type="AlphaFoldDB" id="A0A1H3DIU6"/>
<dbReference type="GO" id="GO:0003824">
    <property type="term" value="F:catalytic activity"/>
    <property type="evidence" value="ECO:0007669"/>
    <property type="project" value="InterPro"/>
</dbReference>
<sequence>MTDQEKLLSQISARCWSDPAFKQQLLSDPYGTLRSEGVNVPEGMRINVVENTETVFNFVITAKQIDTPDELFGWRCGKNYWEVC</sequence>
<dbReference type="InterPro" id="IPR004232">
    <property type="entry name" value="CN_Hdrtase_a/SCN_Hdrlase_g"/>
</dbReference>
<protein>
    <submittedName>
        <fullName evidence="3">NHLP leader peptide domain-containing protein</fullName>
    </submittedName>
</protein>
<dbReference type="NCBIfam" id="TIGR03793">
    <property type="entry name" value="leader_NHLP"/>
    <property type="match status" value="1"/>
</dbReference>
<dbReference type="Proteomes" id="UP000198816">
    <property type="component" value="Unassembled WGS sequence"/>
</dbReference>
<dbReference type="Pfam" id="PF02979">
    <property type="entry name" value="NHase_alpha"/>
    <property type="match status" value="1"/>
</dbReference>
<dbReference type="EMBL" id="FNNZ01000050">
    <property type="protein sequence ID" value="SDX66038.1"/>
    <property type="molecule type" value="Genomic_DNA"/>
</dbReference>
<evidence type="ECO:0000313" key="3">
    <source>
        <dbReference type="EMBL" id="SDX66038.1"/>
    </source>
</evidence>
<keyword evidence="4" id="KW-1185">Reference proteome</keyword>
<evidence type="ECO:0000256" key="1">
    <source>
        <dbReference type="ARBA" id="ARBA00022723"/>
    </source>
</evidence>
<feature type="domain" description="Nitrile hydratase alpha/Thiocyanate hydrolase gamma" evidence="2">
    <location>
        <begin position="9"/>
        <end position="64"/>
    </location>
</feature>